<reference evidence="3" key="1">
    <citation type="journal article" date="2019" name="Int. J. Syst. Evol. Microbiol.">
        <title>The Global Catalogue of Microorganisms (GCM) 10K type strain sequencing project: providing services to taxonomists for standard genome sequencing and annotation.</title>
        <authorList>
            <consortium name="The Broad Institute Genomics Platform"/>
            <consortium name="The Broad Institute Genome Sequencing Center for Infectious Disease"/>
            <person name="Wu L."/>
            <person name="Ma J."/>
        </authorList>
    </citation>
    <scope>NUCLEOTIDE SEQUENCE [LARGE SCALE GENOMIC DNA]</scope>
    <source>
        <strain evidence="3">TISTR 1827</strain>
    </source>
</reference>
<name>A0ABW5QXS1_9BACL</name>
<keyword evidence="3" id="KW-1185">Reference proteome</keyword>
<feature type="transmembrane region" description="Helical" evidence="1">
    <location>
        <begin position="51"/>
        <end position="79"/>
    </location>
</feature>
<dbReference type="Pfam" id="PF12836">
    <property type="entry name" value="HHH_3"/>
    <property type="match status" value="1"/>
</dbReference>
<keyword evidence="1" id="KW-0812">Transmembrane</keyword>
<keyword evidence="1" id="KW-0472">Membrane</keyword>
<evidence type="ECO:0000313" key="3">
    <source>
        <dbReference type="Proteomes" id="UP001597493"/>
    </source>
</evidence>
<dbReference type="SUPFAM" id="SSF47781">
    <property type="entry name" value="RuvA domain 2-like"/>
    <property type="match status" value="1"/>
</dbReference>
<dbReference type="RefSeq" id="WP_379273486.1">
    <property type="nucleotide sequence ID" value="NZ_JBHUGT010000024.1"/>
</dbReference>
<protein>
    <submittedName>
        <fullName evidence="2">ComEA family DNA-binding protein</fullName>
    </submittedName>
</protein>
<dbReference type="InterPro" id="IPR051675">
    <property type="entry name" value="Endo/Exo/Phosphatase_dom_1"/>
</dbReference>
<dbReference type="Gene3D" id="1.10.150.320">
    <property type="entry name" value="Photosystem II 12 kDa extrinsic protein"/>
    <property type="match status" value="1"/>
</dbReference>
<dbReference type="PANTHER" id="PTHR21180:SF32">
    <property type="entry name" value="ENDONUCLEASE_EXONUCLEASE_PHOSPHATASE FAMILY DOMAIN-CONTAINING PROTEIN 1"/>
    <property type="match status" value="1"/>
</dbReference>
<dbReference type="InterPro" id="IPR010994">
    <property type="entry name" value="RuvA_2-like"/>
</dbReference>
<dbReference type="Proteomes" id="UP001597493">
    <property type="component" value="Unassembled WGS sequence"/>
</dbReference>
<proteinExistence type="predicted"/>
<dbReference type="PANTHER" id="PTHR21180">
    <property type="entry name" value="ENDONUCLEASE/EXONUCLEASE/PHOSPHATASE FAMILY DOMAIN-CONTAINING PROTEIN 1"/>
    <property type="match status" value="1"/>
</dbReference>
<organism evidence="2 3">
    <name type="scientific">Paenibacillus thailandensis</name>
    <dbReference type="NCBI Taxonomy" id="393250"/>
    <lineage>
        <taxon>Bacteria</taxon>
        <taxon>Bacillati</taxon>
        <taxon>Bacillota</taxon>
        <taxon>Bacilli</taxon>
        <taxon>Bacillales</taxon>
        <taxon>Paenibacillaceae</taxon>
        <taxon>Paenibacillus</taxon>
    </lineage>
</organism>
<feature type="transmembrane region" description="Helical" evidence="1">
    <location>
        <begin position="17"/>
        <end position="39"/>
    </location>
</feature>
<comment type="caution">
    <text evidence="2">The sequence shown here is derived from an EMBL/GenBank/DDBJ whole genome shotgun (WGS) entry which is preliminary data.</text>
</comment>
<keyword evidence="2" id="KW-0238">DNA-binding</keyword>
<dbReference type="GO" id="GO:0003677">
    <property type="term" value="F:DNA binding"/>
    <property type="evidence" value="ECO:0007669"/>
    <property type="project" value="UniProtKB-KW"/>
</dbReference>
<sequence>MKTYTDRGKTWELINSWWVLLTLVPFGFVSFISFFYIGTVVKNQRWRIWGIVYLAAVIAVFATAGAGIGAAIAVALWVLSAVHAFKIRPAYLIQLDVYKANESILDKEKIAKLRQEAERKFKSALNEPIQPPKLTKPLEQRSTVPTVDPPVPDSLFAGKRIDVNMTSETELAAIPQIGIILAKKIVLKRQETGGFRSFDEFVTVMGLREQAAVKLREQLAFSQQAPQRQTTSSGRKIDF</sequence>
<accession>A0ABW5QXS1</accession>
<evidence type="ECO:0000256" key="1">
    <source>
        <dbReference type="SAM" id="Phobius"/>
    </source>
</evidence>
<evidence type="ECO:0000313" key="2">
    <source>
        <dbReference type="EMBL" id="MFD2661117.1"/>
    </source>
</evidence>
<gene>
    <name evidence="2" type="ORF">ACFSW5_12725</name>
</gene>
<dbReference type="EMBL" id="JBHUMY010000012">
    <property type="protein sequence ID" value="MFD2661117.1"/>
    <property type="molecule type" value="Genomic_DNA"/>
</dbReference>
<keyword evidence="1" id="KW-1133">Transmembrane helix</keyword>